<feature type="domain" description="Amine oxidase" evidence="4">
    <location>
        <begin position="16"/>
        <end position="283"/>
    </location>
</feature>
<dbReference type="GO" id="GO:0016491">
    <property type="term" value="F:oxidoreductase activity"/>
    <property type="evidence" value="ECO:0007669"/>
    <property type="project" value="InterPro"/>
</dbReference>
<sequence length="510" mass="56881">MPDADVIVVGSGHNALVAAAYLARSGRRVMVFERRSHVGGAVSTVELVPGYRFDLGGSAHILIRLTPVVEELELERYGLEYLELDPLFVAPFEDGETLFIYRDLERTAALLEAHLPGEGEAYVRFCRHWLPFAEAVCETFLRPPTPWSMVRAFSRRRLPHWRQTLPRILKPFAQILDESFRSEKVKALLGWMAAQSGPPPGEPLSAPFLLWHPLYHRGGIARPRGGSGMLSVALAQCIVDHGGLVYTDTPVRRLLYEQGRVTGVELADGDRYTARAVLCGTHLLEVIDQLLPIAELQALRPLLRVGNGFGIMLRLALNAPVRYRATDHPEARIGLQLLCRSVAQIEHAYGAYRMGQPASDPPLVAMTFSAVDDTLAPPGGEVLWLWGQYFPYELHGSSWDTEALRVREILLQQFERYAPGTREHIVGELLQTPVWLEREMGLRRGNVMHLEMSPDQMFALRPAPGWSGYRTPIRGLYLTGASTHPGGGIMGASGRNAAHVLLHDLERRRL</sequence>
<evidence type="ECO:0000313" key="6">
    <source>
        <dbReference type="Proteomes" id="UP000002221"/>
    </source>
</evidence>
<name>D0MJ35_RHOM4</name>
<evidence type="ECO:0000256" key="2">
    <source>
        <dbReference type="ARBA" id="ARBA00038825"/>
    </source>
</evidence>
<dbReference type="OrthoDB" id="9774675at2"/>
<dbReference type="AlphaFoldDB" id="D0MJ35"/>
<dbReference type="KEGG" id="rmr:Rmar_1607"/>
<dbReference type="SUPFAM" id="SSF51905">
    <property type="entry name" value="FAD/NAD(P)-binding domain"/>
    <property type="match status" value="1"/>
</dbReference>
<proteinExistence type="predicted"/>
<dbReference type="PANTHER" id="PTHR10668:SF103">
    <property type="entry name" value="PYRIDINE NUCLEOTIDE-DISULFIDE OXIDOREDUCTASE DOMAIN-CONTAINING PROTEIN 2"/>
    <property type="match status" value="1"/>
</dbReference>
<dbReference type="GO" id="GO:0005829">
    <property type="term" value="C:cytosol"/>
    <property type="evidence" value="ECO:0007669"/>
    <property type="project" value="TreeGrafter"/>
</dbReference>
<evidence type="ECO:0000313" key="5">
    <source>
        <dbReference type="EMBL" id="ACY48493.1"/>
    </source>
</evidence>
<comment type="subunit">
    <text evidence="2">Interacts with COX5B; this interaction may contribute to localize PYROXD2 to the inner face of the inner mitochondrial membrane.</text>
</comment>
<gene>
    <name evidence="5" type="ordered locus">Rmar_1607</name>
</gene>
<dbReference type="RefSeq" id="WP_012844104.1">
    <property type="nucleotide sequence ID" value="NC_013501.1"/>
</dbReference>
<dbReference type="HOGENOM" id="CLU_019327_2_0_10"/>
<reference evidence="5 6" key="1">
    <citation type="journal article" date="2009" name="Stand. Genomic Sci.">
        <title>Complete genome sequence of Rhodothermus marinus type strain (R-10).</title>
        <authorList>
            <person name="Nolan M."/>
            <person name="Tindall B.J."/>
            <person name="Pomrenke H."/>
            <person name="Lapidus A."/>
            <person name="Copeland A."/>
            <person name="Glavina Del Rio T."/>
            <person name="Lucas S."/>
            <person name="Chen F."/>
            <person name="Tice H."/>
            <person name="Cheng J.F."/>
            <person name="Saunders E."/>
            <person name="Han C."/>
            <person name="Bruce D."/>
            <person name="Goodwin L."/>
            <person name="Chain P."/>
            <person name="Pitluck S."/>
            <person name="Ovchinikova G."/>
            <person name="Pati A."/>
            <person name="Ivanova N."/>
            <person name="Mavromatis K."/>
            <person name="Chen A."/>
            <person name="Palaniappan K."/>
            <person name="Land M."/>
            <person name="Hauser L."/>
            <person name="Chang Y.J."/>
            <person name="Jeffries C.D."/>
            <person name="Brettin T."/>
            <person name="Goker M."/>
            <person name="Bristow J."/>
            <person name="Eisen J.A."/>
            <person name="Markowitz V."/>
            <person name="Hugenholtz P."/>
            <person name="Kyrpides N.C."/>
            <person name="Klenk H.P."/>
            <person name="Detter J.C."/>
        </authorList>
    </citation>
    <scope>NUCLEOTIDE SEQUENCE [LARGE SCALE GENOMIC DNA]</scope>
    <source>
        <strain evidence="6">ATCC 43812 / DSM 4252 / R-10</strain>
    </source>
</reference>
<dbReference type="STRING" id="518766.Rmar_1607"/>
<dbReference type="InterPro" id="IPR036188">
    <property type="entry name" value="FAD/NAD-bd_sf"/>
</dbReference>
<dbReference type="eggNOG" id="COG1233">
    <property type="taxonomic scope" value="Bacteria"/>
</dbReference>
<dbReference type="InterPro" id="IPR002937">
    <property type="entry name" value="Amino_oxidase"/>
</dbReference>
<accession>D0MJ35</accession>
<keyword evidence="6" id="KW-1185">Reference proteome</keyword>
<protein>
    <recommendedName>
        <fullName evidence="3">Pyridine nucleotide-disulfide oxidoreductase domain-containing protein 2</fullName>
    </recommendedName>
</protein>
<dbReference type="EMBL" id="CP001807">
    <property type="protein sequence ID" value="ACY48493.1"/>
    <property type="molecule type" value="Genomic_DNA"/>
</dbReference>
<dbReference type="Proteomes" id="UP000002221">
    <property type="component" value="Chromosome"/>
</dbReference>
<dbReference type="Gene3D" id="3.50.50.60">
    <property type="entry name" value="FAD/NAD(P)-binding domain"/>
    <property type="match status" value="2"/>
</dbReference>
<dbReference type="Pfam" id="PF01593">
    <property type="entry name" value="Amino_oxidase"/>
    <property type="match status" value="1"/>
</dbReference>
<dbReference type="PANTHER" id="PTHR10668">
    <property type="entry name" value="PHYTOENE DEHYDROGENASE"/>
    <property type="match status" value="1"/>
</dbReference>
<evidence type="ECO:0000259" key="4">
    <source>
        <dbReference type="Pfam" id="PF01593"/>
    </source>
</evidence>
<organism evidence="5 6">
    <name type="scientific">Rhodothermus marinus (strain ATCC 43812 / DSM 4252 / R-10)</name>
    <name type="common">Rhodothermus obamensis</name>
    <dbReference type="NCBI Taxonomy" id="518766"/>
    <lineage>
        <taxon>Bacteria</taxon>
        <taxon>Pseudomonadati</taxon>
        <taxon>Rhodothermota</taxon>
        <taxon>Rhodothermia</taxon>
        <taxon>Rhodothermales</taxon>
        <taxon>Rhodothermaceae</taxon>
        <taxon>Rhodothermus</taxon>
    </lineage>
</organism>
<evidence type="ECO:0000256" key="1">
    <source>
        <dbReference type="ARBA" id="ARBA00037217"/>
    </source>
</evidence>
<comment type="function">
    <text evidence="1">Probable oxidoreductase that may play a role as regulator of mitochondrial function.</text>
</comment>
<evidence type="ECO:0000256" key="3">
    <source>
        <dbReference type="ARBA" id="ARBA00040298"/>
    </source>
</evidence>